<name>A0ABV3Z2X4_9PROT</name>
<dbReference type="RefSeq" id="WP_369313084.1">
    <property type="nucleotide sequence ID" value="NZ_JBEHZE010000001.1"/>
</dbReference>
<keyword evidence="5 6" id="KW-0472">Membrane</keyword>
<keyword evidence="8" id="KW-1185">Reference proteome</keyword>
<reference evidence="7 8" key="1">
    <citation type="submission" date="2024-05" db="EMBL/GenBank/DDBJ databases">
        <title>Three bacterial strains, DH-69, EH-24, and ECK-19 isolated from coastal sediments.</title>
        <authorList>
            <person name="Ye Y.-Q."/>
            <person name="Du Z.-J."/>
        </authorList>
    </citation>
    <scope>NUCLEOTIDE SEQUENCE [LARGE SCALE GENOMIC DNA]</scope>
    <source>
        <strain evidence="7 8">ECK-19</strain>
    </source>
</reference>
<comment type="similarity">
    <text evidence="2 6">Belongs to the BI1 family.</text>
</comment>
<evidence type="ECO:0000256" key="5">
    <source>
        <dbReference type="ARBA" id="ARBA00023136"/>
    </source>
</evidence>
<dbReference type="PANTHER" id="PTHR23291:SF50">
    <property type="entry name" value="PROTEIN LIFEGUARD 4"/>
    <property type="match status" value="1"/>
</dbReference>
<feature type="transmembrane region" description="Helical" evidence="6">
    <location>
        <begin position="125"/>
        <end position="141"/>
    </location>
</feature>
<evidence type="ECO:0000313" key="8">
    <source>
        <dbReference type="Proteomes" id="UP001560685"/>
    </source>
</evidence>
<proteinExistence type="inferred from homology"/>
<feature type="transmembrane region" description="Helical" evidence="6">
    <location>
        <begin position="31"/>
        <end position="51"/>
    </location>
</feature>
<feature type="transmembrane region" description="Helical" evidence="6">
    <location>
        <begin position="63"/>
        <end position="83"/>
    </location>
</feature>
<feature type="transmembrane region" description="Helical" evidence="6">
    <location>
        <begin position="147"/>
        <end position="171"/>
    </location>
</feature>
<protein>
    <submittedName>
        <fullName evidence="7">Bax inhibitor-1/YccA family protein</fullName>
    </submittedName>
</protein>
<feature type="transmembrane region" description="Helical" evidence="6">
    <location>
        <begin position="95"/>
        <end position="113"/>
    </location>
</feature>
<dbReference type="InterPro" id="IPR006214">
    <property type="entry name" value="Bax_inhibitor_1-related"/>
</dbReference>
<sequence length="242" mass="25945">MNEPRRNYGGSVAQTGGVAIDQGLRQYMLGVYNYMALGIAATGVFSMLISSNVELMRLIAGTPLKWVGFIGIIGIGMMAPKIIFSGSKVAAHAMFWTYAALWGLMIAPMLYAFTQAGAAIEIYRAFFITASVFGALSLWGYTTKKDLSGMAVFLGMAGIGLLIAIVVNALIFKSTMGSLAISSLVVVFVAGVTAYETQQIKSMYREGSSMNDRAAIFGAFALYGSFVTLFVHILNILGIMRD</sequence>
<comment type="caution">
    <text evidence="7">The sequence shown here is derived from an EMBL/GenBank/DDBJ whole genome shotgun (WGS) entry which is preliminary data.</text>
</comment>
<evidence type="ECO:0000313" key="7">
    <source>
        <dbReference type="EMBL" id="MEX6633140.1"/>
    </source>
</evidence>
<dbReference type="EMBL" id="JBEHZE010000001">
    <property type="protein sequence ID" value="MEX6633140.1"/>
    <property type="molecule type" value="Genomic_DNA"/>
</dbReference>
<feature type="transmembrane region" description="Helical" evidence="6">
    <location>
        <begin position="178"/>
        <end position="195"/>
    </location>
</feature>
<organism evidence="7 8">
    <name type="scientific">Hyphococcus lacteus</name>
    <dbReference type="NCBI Taxonomy" id="3143536"/>
    <lineage>
        <taxon>Bacteria</taxon>
        <taxon>Pseudomonadati</taxon>
        <taxon>Pseudomonadota</taxon>
        <taxon>Alphaproteobacteria</taxon>
        <taxon>Parvularculales</taxon>
        <taxon>Parvularculaceae</taxon>
        <taxon>Hyphococcus</taxon>
    </lineage>
</organism>
<dbReference type="CDD" id="cd10432">
    <property type="entry name" value="BI-1-like_bacterial"/>
    <property type="match status" value="1"/>
</dbReference>
<evidence type="ECO:0000256" key="4">
    <source>
        <dbReference type="ARBA" id="ARBA00022989"/>
    </source>
</evidence>
<evidence type="ECO:0000256" key="6">
    <source>
        <dbReference type="RuleBase" id="RU004379"/>
    </source>
</evidence>
<keyword evidence="3 6" id="KW-0812">Transmembrane</keyword>
<gene>
    <name evidence="7" type="ORF">ABFZ84_06210</name>
</gene>
<dbReference type="Proteomes" id="UP001560685">
    <property type="component" value="Unassembled WGS sequence"/>
</dbReference>
<accession>A0ABV3Z2X4</accession>
<dbReference type="PANTHER" id="PTHR23291">
    <property type="entry name" value="BAX INHIBITOR-RELATED"/>
    <property type="match status" value="1"/>
</dbReference>
<keyword evidence="4 6" id="KW-1133">Transmembrane helix</keyword>
<evidence type="ECO:0000256" key="3">
    <source>
        <dbReference type="ARBA" id="ARBA00022692"/>
    </source>
</evidence>
<dbReference type="Pfam" id="PF01027">
    <property type="entry name" value="Bax1-I"/>
    <property type="match status" value="1"/>
</dbReference>
<evidence type="ECO:0000256" key="1">
    <source>
        <dbReference type="ARBA" id="ARBA00004141"/>
    </source>
</evidence>
<evidence type="ECO:0000256" key="2">
    <source>
        <dbReference type="ARBA" id="ARBA00010350"/>
    </source>
</evidence>
<feature type="transmembrane region" description="Helical" evidence="6">
    <location>
        <begin position="215"/>
        <end position="237"/>
    </location>
</feature>
<comment type="subcellular location">
    <subcellularLocation>
        <location evidence="1">Membrane</location>
        <topology evidence="1">Multi-pass membrane protein</topology>
    </subcellularLocation>
</comment>